<gene>
    <name evidence="12" type="primary">LOC108669969</name>
</gene>
<dbReference type="GO" id="GO:0006357">
    <property type="term" value="P:regulation of transcription by RNA polymerase II"/>
    <property type="evidence" value="ECO:0007669"/>
    <property type="project" value="TreeGrafter"/>
</dbReference>
<dbReference type="GO" id="GO:0000978">
    <property type="term" value="F:RNA polymerase II cis-regulatory region sequence-specific DNA binding"/>
    <property type="evidence" value="ECO:0007669"/>
    <property type="project" value="TreeGrafter"/>
</dbReference>
<feature type="compositionally biased region" description="Polar residues" evidence="9">
    <location>
        <begin position="78"/>
        <end position="102"/>
    </location>
</feature>
<dbReference type="SMART" id="SM00355">
    <property type="entry name" value="ZnF_C2H2"/>
    <property type="match status" value="9"/>
</dbReference>
<protein>
    <submittedName>
        <fullName evidence="12">Uncharacterized protein LOC108669969</fullName>
    </submittedName>
</protein>
<evidence type="ECO:0000256" key="9">
    <source>
        <dbReference type="SAM" id="MobiDB-lite"/>
    </source>
</evidence>
<evidence type="ECO:0000313" key="11">
    <source>
        <dbReference type="Proteomes" id="UP000694843"/>
    </source>
</evidence>
<evidence type="ECO:0000256" key="8">
    <source>
        <dbReference type="PROSITE-ProRule" id="PRU00042"/>
    </source>
</evidence>
<dbReference type="Gene3D" id="3.30.160.60">
    <property type="entry name" value="Classic Zinc Finger"/>
    <property type="match status" value="3"/>
</dbReference>
<feature type="region of interest" description="Disordered" evidence="9">
    <location>
        <begin position="916"/>
        <end position="990"/>
    </location>
</feature>
<reference evidence="12" key="1">
    <citation type="submission" date="2025-08" db="UniProtKB">
        <authorList>
            <consortium name="RefSeq"/>
        </authorList>
    </citation>
    <scope>IDENTIFICATION</scope>
    <source>
        <tissue evidence="12">Whole organism</tissue>
    </source>
</reference>
<dbReference type="GO" id="GO:0008270">
    <property type="term" value="F:zinc ion binding"/>
    <property type="evidence" value="ECO:0007669"/>
    <property type="project" value="UniProtKB-KW"/>
</dbReference>
<keyword evidence="6" id="KW-0238">DNA-binding</keyword>
<organism evidence="11 12">
    <name type="scientific">Hyalella azteca</name>
    <name type="common">Amphipod</name>
    <dbReference type="NCBI Taxonomy" id="294128"/>
    <lineage>
        <taxon>Eukaryota</taxon>
        <taxon>Metazoa</taxon>
        <taxon>Ecdysozoa</taxon>
        <taxon>Arthropoda</taxon>
        <taxon>Crustacea</taxon>
        <taxon>Multicrustacea</taxon>
        <taxon>Malacostraca</taxon>
        <taxon>Eumalacostraca</taxon>
        <taxon>Peracarida</taxon>
        <taxon>Amphipoda</taxon>
        <taxon>Senticaudata</taxon>
        <taxon>Talitrida</taxon>
        <taxon>Talitroidea</taxon>
        <taxon>Hyalellidae</taxon>
        <taxon>Hyalella</taxon>
    </lineage>
</organism>
<keyword evidence="4 8" id="KW-0863">Zinc-finger</keyword>
<proteinExistence type="predicted"/>
<feature type="domain" description="C2H2-type" evidence="10">
    <location>
        <begin position="599"/>
        <end position="626"/>
    </location>
</feature>
<dbReference type="KEGG" id="hazt:108669969"/>
<dbReference type="PANTHER" id="PTHR24404">
    <property type="entry name" value="ZINC FINGER PROTEIN"/>
    <property type="match status" value="1"/>
</dbReference>
<feature type="domain" description="C2H2-type" evidence="10">
    <location>
        <begin position="1102"/>
        <end position="1130"/>
    </location>
</feature>
<name>A0A979FU66_HYAAZ</name>
<evidence type="ECO:0000256" key="2">
    <source>
        <dbReference type="ARBA" id="ARBA00022723"/>
    </source>
</evidence>
<evidence type="ECO:0000256" key="1">
    <source>
        <dbReference type="ARBA" id="ARBA00004123"/>
    </source>
</evidence>
<feature type="domain" description="C2H2-type" evidence="10">
    <location>
        <begin position="406"/>
        <end position="433"/>
    </location>
</feature>
<evidence type="ECO:0000256" key="3">
    <source>
        <dbReference type="ARBA" id="ARBA00022737"/>
    </source>
</evidence>
<dbReference type="AlphaFoldDB" id="A0A979FU66"/>
<dbReference type="GO" id="GO:0005634">
    <property type="term" value="C:nucleus"/>
    <property type="evidence" value="ECO:0007669"/>
    <property type="project" value="UniProtKB-SubCell"/>
</dbReference>
<dbReference type="InterPro" id="IPR050589">
    <property type="entry name" value="Ikaros_C2H2-ZF"/>
</dbReference>
<feature type="compositionally biased region" description="Low complexity" evidence="9">
    <location>
        <begin position="919"/>
        <end position="990"/>
    </location>
</feature>
<dbReference type="OMA" id="HAPHEND"/>
<evidence type="ECO:0000256" key="4">
    <source>
        <dbReference type="ARBA" id="ARBA00022771"/>
    </source>
</evidence>
<feature type="domain" description="C2H2-type" evidence="10">
    <location>
        <begin position="1131"/>
        <end position="1158"/>
    </location>
</feature>
<dbReference type="RefSeq" id="XP_047739912.1">
    <property type="nucleotide sequence ID" value="XM_047883956.1"/>
</dbReference>
<dbReference type="OrthoDB" id="3561125at2759"/>
<keyword evidence="11" id="KW-1185">Reference proteome</keyword>
<keyword evidence="5" id="KW-0862">Zinc</keyword>
<keyword evidence="2" id="KW-0479">Metal-binding</keyword>
<feature type="domain" description="C2H2-type" evidence="10">
    <location>
        <begin position="627"/>
        <end position="649"/>
    </location>
</feature>
<dbReference type="GeneID" id="108669969"/>
<dbReference type="Proteomes" id="UP000694843">
    <property type="component" value="Unplaced"/>
</dbReference>
<keyword evidence="7" id="KW-0539">Nucleus</keyword>
<evidence type="ECO:0000313" key="12">
    <source>
        <dbReference type="RefSeq" id="XP_047739912.1"/>
    </source>
</evidence>
<dbReference type="PROSITE" id="PS00028">
    <property type="entry name" value="ZINC_FINGER_C2H2_1"/>
    <property type="match status" value="2"/>
</dbReference>
<feature type="region of interest" description="Disordered" evidence="9">
    <location>
        <begin position="1039"/>
        <end position="1065"/>
    </location>
</feature>
<dbReference type="PROSITE" id="PS50157">
    <property type="entry name" value="ZINC_FINGER_C2H2_2"/>
    <property type="match status" value="6"/>
</dbReference>
<evidence type="ECO:0000256" key="7">
    <source>
        <dbReference type="ARBA" id="ARBA00023242"/>
    </source>
</evidence>
<dbReference type="GO" id="GO:0003700">
    <property type="term" value="F:DNA-binding transcription factor activity"/>
    <property type="evidence" value="ECO:0007669"/>
    <property type="project" value="TreeGrafter"/>
</dbReference>
<evidence type="ECO:0000259" key="10">
    <source>
        <dbReference type="PROSITE" id="PS50157"/>
    </source>
</evidence>
<evidence type="ECO:0000256" key="6">
    <source>
        <dbReference type="ARBA" id="ARBA00023125"/>
    </source>
</evidence>
<dbReference type="InterPro" id="IPR013087">
    <property type="entry name" value="Znf_C2H2_type"/>
</dbReference>
<sequence length="1218" mass="135829">MNEEGSLPIESGSNIASDDNIPLCTTLTIYHIPSNNNISCSTISESVSAKSIYQGNSPSRLTFQESENVNKPKYSSPKCLNQNIEGKSESSTQYPLNQSGPSKSGLWRYSSNLVNEKQNFSSENRNEIFAHPVRCKLNPETYPMSKSFPKSMENPETYPMSKSFPKSMENCTMEDTTIFDDLFEQQGMCDTIGIVLEPHEEAGAHALKAGLCDPKCLTSGIYKSDNICVQTQATVESTNICVHHQATDGSSNFVQRSQEHKISEPDHPETWNTIIGNEKPASEEVSDFQLGKLKSTFNVITTDTSASDEVHAPHENDLKNGDVPLRNATLLNLLPGENPSIGATRRSTKSNLKVTENLQINEQNEANIALEPYCNAGAIYPKNVALDSEKSIRKEQLAHHVSKYPFKCSVCAFETGQKRLFNAHCKTHLPEKPFTCALCPFRSKYKCSLIQHCSLKHDPTNRRKNTEIKLLYNCTMCEFSSTHVSSWRRHRRKHSTIAHQTDLHDSKKTFQSSLMSQIQCKINSSLKPLTREKMMNMDNSKENISFDKSVVYLNNPNNEKNLKINERLLQGVPDDVVRSSEEQLIVDQTKVDKRYVRLYRCRYCPLVFHDSISRRHHMPVHRKEMRYGCTICGYRTNSPSVLKHHIRRHLASPFYASILSKDLRSNNDLKSDALKVEVESQLSYEAVDEREEPGKFSSLLAVGDFGACRVTKTRLKTLVNHRCSDTNFINNSVIKTIVDDGSNCSQNKVRHPETALNCQNMKEECRTTKSATAIDANINYIRHVTGNSSDDKIRSNNRQITVPKQCSKSSEQAFNRQSIFSEIENEEESKTRVKIKMIINEADSSNVIPTEDDHVISINNDLENTIYIDEAKSDIISHEVGNMESSEVENHSNRAEISSCKIENYSSSVKNHRNRVENHSNSVDNNDNSVENNSNNADNNCNSVENDSSSAENNSNSAENNRNSAENNSNSAENNSNSAENNSNSAENNSSKVEAINNSVANSNDIKIETNAGVPCSKTIPNLPEDLLYYTDIAGSDASLQGARPSPRGAGVSPRGAGVSPRGAGVSPRGAGVGCQLCDFRCAGRSTLVKHRLACHPQLSGMRCKVCSACFPSRRQLHRHQAALHAAALPHRCPICGYRTTLRYLLQRHMRCHTKQMFQYSCTKCSFSSRAKSAIVLHARSHSGSPSYVALLQGDEGDDEGAEVTFELRAFEAREAGL</sequence>
<feature type="region of interest" description="Disordered" evidence="9">
    <location>
        <begin position="64"/>
        <end position="103"/>
    </location>
</feature>
<dbReference type="SUPFAM" id="SSF57667">
    <property type="entry name" value="beta-beta-alpha zinc fingers"/>
    <property type="match status" value="3"/>
</dbReference>
<evidence type="ECO:0000256" key="5">
    <source>
        <dbReference type="ARBA" id="ARBA00022833"/>
    </source>
</evidence>
<dbReference type="InterPro" id="IPR036236">
    <property type="entry name" value="Znf_C2H2_sf"/>
</dbReference>
<dbReference type="PANTHER" id="PTHR24404:SF114">
    <property type="entry name" value="KLUMPFUSS, ISOFORM B-RELATED"/>
    <property type="match status" value="1"/>
</dbReference>
<keyword evidence="3" id="KW-0677">Repeat</keyword>
<feature type="domain" description="C2H2-type" evidence="10">
    <location>
        <begin position="1160"/>
        <end position="1187"/>
    </location>
</feature>
<accession>A0A979FU66</accession>
<comment type="subcellular location">
    <subcellularLocation>
        <location evidence="1">Nucleus</location>
    </subcellularLocation>
</comment>